<evidence type="ECO:0000313" key="2">
    <source>
        <dbReference type="EMBL" id="KAF9745362.1"/>
    </source>
</evidence>
<dbReference type="PANTHER" id="PTHR33112:SF16">
    <property type="entry name" value="HETEROKARYON INCOMPATIBILITY DOMAIN-CONTAINING PROTEIN"/>
    <property type="match status" value="1"/>
</dbReference>
<feature type="domain" description="Heterokaryon incompatibility" evidence="1">
    <location>
        <begin position="182"/>
        <end position="295"/>
    </location>
</feature>
<dbReference type="EMBL" id="JADCTT010000013">
    <property type="protein sequence ID" value="KAF9745362.1"/>
    <property type="molecule type" value="Genomic_DNA"/>
</dbReference>
<gene>
    <name evidence="2" type="ORF">IM811_004984</name>
</gene>
<dbReference type="Proteomes" id="UP000616885">
    <property type="component" value="Unassembled WGS sequence"/>
</dbReference>
<evidence type="ECO:0000259" key="1">
    <source>
        <dbReference type="Pfam" id="PF06985"/>
    </source>
</evidence>
<comment type="caution">
    <text evidence="2">The sequence shown here is derived from an EMBL/GenBank/DDBJ whole genome shotgun (WGS) entry which is preliminary data.</text>
</comment>
<organism evidence="2 3">
    <name type="scientific">Bionectria ochroleuca</name>
    <name type="common">Gliocladium roseum</name>
    <dbReference type="NCBI Taxonomy" id="29856"/>
    <lineage>
        <taxon>Eukaryota</taxon>
        <taxon>Fungi</taxon>
        <taxon>Dikarya</taxon>
        <taxon>Ascomycota</taxon>
        <taxon>Pezizomycotina</taxon>
        <taxon>Sordariomycetes</taxon>
        <taxon>Hypocreomycetidae</taxon>
        <taxon>Hypocreales</taxon>
        <taxon>Bionectriaceae</taxon>
        <taxon>Clonostachys</taxon>
    </lineage>
</organism>
<name>A0A8H7N1X2_BIOOC</name>
<dbReference type="Pfam" id="PF06985">
    <property type="entry name" value="HET"/>
    <property type="match status" value="1"/>
</dbReference>
<reference evidence="2" key="1">
    <citation type="submission" date="2020-10" db="EMBL/GenBank/DDBJ databases">
        <title>High-Quality Genome Resource of Clonostachys rosea strain S41 by Oxford Nanopore Long-Read Sequencing.</title>
        <authorList>
            <person name="Wang H."/>
        </authorList>
    </citation>
    <scope>NUCLEOTIDE SEQUENCE</scope>
    <source>
        <strain evidence="2">S41</strain>
    </source>
</reference>
<dbReference type="PANTHER" id="PTHR33112">
    <property type="entry name" value="DOMAIN PROTEIN, PUTATIVE-RELATED"/>
    <property type="match status" value="1"/>
</dbReference>
<protein>
    <recommendedName>
        <fullName evidence="1">Heterokaryon incompatibility domain-containing protein</fullName>
    </recommendedName>
</protein>
<proteinExistence type="predicted"/>
<dbReference type="AlphaFoldDB" id="A0A8H7N1X2"/>
<sequence>MSSSTCHMCTLLGASIPRLLEPFDSKEVLGLAISRARHDPAAANVILVGCETDALNIQTHYTGSLQIQDIEHGHVSVLDSPRTWSLETLNRVRSWMKSCTLSHDNCAKRQGSSRLPRRLIDVMSARLGHVWPMEKIGLEDFDLLSLENFPNMGEPPSILLTKKTLFLLTEDISHLLNCSEAAVFRQAIHLTRGLGFRYIWIDALCIMQDDKPEKAADIMQMDEIYSNSALNISAVEGRVREGLVFDRKTLCANPHRATVRVPKTQEDVHLLAFHAKWFLGPMEGPLNKRGWVFQERTLAPRIVHFTKDQAFWECHTLEASEVLPQGIPGQHHAHLGKGVEISSALSMQQLKSRWYQLVEEYSHTSLTFVDDRLLAISAVAKRFCSALRLDPSEYLAGMWIDDLPLSMIWSQHLQPSMSWPEPTTRIVTEMTHAPSWSWASILGPISNVESSSLKAVADVLDVQIARISPNFFDGAYSCRLRLRGPVCKFGRRVRDGASWIYVAQHTEFQEFDDFKFQKGRAIIISWDTCRGMVADWLKTFCSGLDTSTYFLLHIASEQSVDGPMERGVILRRTAVRATYARIGSFFTPPESEYSGSELEHAFNGHLDTLSTDDYLELDSDGKYTIDII</sequence>
<dbReference type="InterPro" id="IPR010730">
    <property type="entry name" value="HET"/>
</dbReference>
<evidence type="ECO:0000313" key="3">
    <source>
        <dbReference type="Proteomes" id="UP000616885"/>
    </source>
</evidence>
<accession>A0A8H7N1X2</accession>